<keyword evidence="3" id="KW-0328">Glycosyltransferase</keyword>
<evidence type="ECO:0000256" key="9">
    <source>
        <dbReference type="ARBA" id="ARBA00022989"/>
    </source>
</evidence>
<evidence type="ECO:0000256" key="3">
    <source>
        <dbReference type="ARBA" id="ARBA00022676"/>
    </source>
</evidence>
<evidence type="ECO:0000256" key="6">
    <source>
        <dbReference type="ARBA" id="ARBA00022723"/>
    </source>
</evidence>
<gene>
    <name evidence="15" type="ORF">GCM10007933_19770</name>
</gene>
<evidence type="ECO:0000256" key="14">
    <source>
        <dbReference type="ARBA" id="ARBA00042865"/>
    </source>
</evidence>
<evidence type="ECO:0000256" key="12">
    <source>
        <dbReference type="ARBA" id="ARBA00023157"/>
    </source>
</evidence>
<keyword evidence="10" id="KW-0333">Golgi apparatus</keyword>
<keyword evidence="7" id="KW-0256">Endoplasmic reticulum</keyword>
<evidence type="ECO:0000313" key="15">
    <source>
        <dbReference type="EMBL" id="GLT22517.1"/>
    </source>
</evidence>
<evidence type="ECO:0000256" key="2">
    <source>
        <dbReference type="ARBA" id="ARBA00004648"/>
    </source>
</evidence>
<evidence type="ECO:0000256" key="1">
    <source>
        <dbReference type="ARBA" id="ARBA00004323"/>
    </source>
</evidence>
<evidence type="ECO:0000256" key="4">
    <source>
        <dbReference type="ARBA" id="ARBA00022679"/>
    </source>
</evidence>
<evidence type="ECO:0000256" key="7">
    <source>
        <dbReference type="ARBA" id="ARBA00022824"/>
    </source>
</evidence>
<keyword evidence="13" id="KW-0325">Glycoprotein</keyword>
<keyword evidence="8" id="KW-0735">Signal-anchor</keyword>
<evidence type="ECO:0000256" key="8">
    <source>
        <dbReference type="ARBA" id="ARBA00022968"/>
    </source>
</evidence>
<keyword evidence="11" id="KW-0472">Membrane</keyword>
<dbReference type="RefSeq" id="WP_284187819.1">
    <property type="nucleotide sequence ID" value="NZ_BSPX01000026.1"/>
</dbReference>
<name>A0ABQ6FBC8_9RHOO</name>
<evidence type="ECO:0000256" key="11">
    <source>
        <dbReference type="ARBA" id="ARBA00023136"/>
    </source>
</evidence>
<organism evidence="15 16">
    <name type="scientific">Zoogloea oryzae</name>
    <dbReference type="NCBI Taxonomy" id="310767"/>
    <lineage>
        <taxon>Bacteria</taxon>
        <taxon>Pseudomonadati</taxon>
        <taxon>Pseudomonadota</taxon>
        <taxon>Betaproteobacteria</taxon>
        <taxon>Rhodocyclales</taxon>
        <taxon>Zoogloeaceae</taxon>
        <taxon>Zoogloea</taxon>
    </lineage>
</organism>
<dbReference type="InterPro" id="IPR043538">
    <property type="entry name" value="XYLT"/>
</dbReference>
<reference evidence="16" key="1">
    <citation type="journal article" date="2019" name="Int. J. Syst. Evol. Microbiol.">
        <title>The Global Catalogue of Microorganisms (GCM) 10K type strain sequencing project: providing services to taxonomists for standard genome sequencing and annotation.</title>
        <authorList>
            <consortium name="The Broad Institute Genomics Platform"/>
            <consortium name="The Broad Institute Genome Sequencing Center for Infectious Disease"/>
            <person name="Wu L."/>
            <person name="Ma J."/>
        </authorList>
    </citation>
    <scope>NUCLEOTIDE SEQUENCE [LARGE SCALE GENOMIC DNA]</scope>
    <source>
        <strain evidence="16">NBRC 102407</strain>
    </source>
</reference>
<comment type="subcellular location">
    <subcellularLocation>
        <location evidence="2">Endoplasmic reticulum membrane</location>
        <topology evidence="2">Single-pass type II membrane protein</topology>
    </subcellularLocation>
    <subcellularLocation>
        <location evidence="1">Golgi apparatus membrane</location>
        <topology evidence="1">Single-pass type II membrane protein</topology>
    </subcellularLocation>
</comment>
<accession>A0ABQ6FBC8</accession>
<dbReference type="Pfam" id="PF02485">
    <property type="entry name" value="Branch"/>
    <property type="match status" value="1"/>
</dbReference>
<keyword evidence="12" id="KW-1015">Disulfide bond</keyword>
<keyword evidence="9" id="KW-1133">Transmembrane helix</keyword>
<dbReference type="PANTHER" id="PTHR46025:SF3">
    <property type="entry name" value="XYLOSYLTRANSFERASE OXT"/>
    <property type="match status" value="1"/>
</dbReference>
<dbReference type="Proteomes" id="UP001157167">
    <property type="component" value="Unassembled WGS sequence"/>
</dbReference>
<evidence type="ECO:0000256" key="13">
    <source>
        <dbReference type="ARBA" id="ARBA00023180"/>
    </source>
</evidence>
<dbReference type="EMBL" id="BSPX01000026">
    <property type="protein sequence ID" value="GLT22517.1"/>
    <property type="molecule type" value="Genomic_DNA"/>
</dbReference>
<keyword evidence="4" id="KW-0808">Transferase</keyword>
<protein>
    <recommendedName>
        <fullName evidence="14">Peptide O-xylosyltransferase</fullName>
    </recommendedName>
</protein>
<evidence type="ECO:0000256" key="10">
    <source>
        <dbReference type="ARBA" id="ARBA00023034"/>
    </source>
</evidence>
<comment type="caution">
    <text evidence="15">The sequence shown here is derived from an EMBL/GenBank/DDBJ whole genome shotgun (WGS) entry which is preliminary data.</text>
</comment>
<proteinExistence type="predicted"/>
<evidence type="ECO:0000256" key="5">
    <source>
        <dbReference type="ARBA" id="ARBA00022692"/>
    </source>
</evidence>
<dbReference type="InterPro" id="IPR003406">
    <property type="entry name" value="Glyco_trans_14"/>
</dbReference>
<keyword evidence="16" id="KW-1185">Reference proteome</keyword>
<dbReference type="PANTHER" id="PTHR46025">
    <property type="entry name" value="XYLOSYLTRANSFERASE OXT"/>
    <property type="match status" value="1"/>
</dbReference>
<sequence length="297" mass="33989">MPQRIGFVLLTHANTPQVRRLIGTLDRMFDAPPIVCHHDFSKSDLPARSFGANFSFVRPHEVTGWGRFSIVEATLRGIEALYARPNPPDWFVLLSAADYPVKPAEKILADLAASPFDAFVEHREISYERRREPADKMYFRRYRTFRFHVAALFGGAPADRFFTLEHPLLTRHFTPFSGDFRCYFGSQWFCANGKAAEHLLRFHREQRSLAEHYRRQERYRVICPDESYIQTILANDPGLKVANDPLRYIDWVAGEPHPRTLGCADLPAIARSTAHFARKFDVAVDGAVLDRLDGIVG</sequence>
<evidence type="ECO:0000313" key="16">
    <source>
        <dbReference type="Proteomes" id="UP001157167"/>
    </source>
</evidence>
<keyword evidence="6" id="KW-0479">Metal-binding</keyword>
<keyword evidence="5" id="KW-0812">Transmembrane</keyword>